<evidence type="ECO:0000256" key="8">
    <source>
        <dbReference type="ARBA" id="ARBA00022741"/>
    </source>
</evidence>
<dbReference type="PROSITE" id="PS50109">
    <property type="entry name" value="HIS_KIN"/>
    <property type="match status" value="1"/>
</dbReference>
<dbReference type="Pfam" id="PF02518">
    <property type="entry name" value="HATPase_c"/>
    <property type="match status" value="1"/>
</dbReference>
<evidence type="ECO:0000256" key="11">
    <source>
        <dbReference type="ARBA" id="ARBA00022989"/>
    </source>
</evidence>
<keyword evidence="6" id="KW-0808">Transferase</keyword>
<dbReference type="RefSeq" id="WP_307506601.1">
    <property type="nucleotide sequence ID" value="NZ_BAAACE010000005.1"/>
</dbReference>
<evidence type="ECO:0000256" key="3">
    <source>
        <dbReference type="ARBA" id="ARBA00012438"/>
    </source>
</evidence>
<feature type="transmembrane region" description="Helical" evidence="14">
    <location>
        <begin position="169"/>
        <end position="192"/>
    </location>
</feature>
<evidence type="ECO:0000256" key="1">
    <source>
        <dbReference type="ARBA" id="ARBA00000085"/>
    </source>
</evidence>
<dbReference type="Gene3D" id="1.10.287.130">
    <property type="match status" value="1"/>
</dbReference>
<dbReference type="InterPro" id="IPR005467">
    <property type="entry name" value="His_kinase_dom"/>
</dbReference>
<keyword evidence="4" id="KW-1003">Cell membrane</keyword>
<dbReference type="InterPro" id="IPR036890">
    <property type="entry name" value="HATPase_C_sf"/>
</dbReference>
<comment type="catalytic activity">
    <reaction evidence="1">
        <text>ATP + protein L-histidine = ADP + protein N-phospho-L-histidine.</text>
        <dbReference type="EC" id="2.7.13.3"/>
    </reaction>
</comment>
<dbReference type="Gene3D" id="1.10.8.500">
    <property type="entry name" value="HAMP domain in histidine kinase"/>
    <property type="match status" value="1"/>
</dbReference>
<evidence type="ECO:0000256" key="2">
    <source>
        <dbReference type="ARBA" id="ARBA00004651"/>
    </source>
</evidence>
<gene>
    <name evidence="17" type="ORF">QOZ92_001867</name>
</gene>
<evidence type="ECO:0000256" key="6">
    <source>
        <dbReference type="ARBA" id="ARBA00022679"/>
    </source>
</evidence>
<name>A0ABU0N0W5_9FIRM</name>
<dbReference type="Proteomes" id="UP001232584">
    <property type="component" value="Unassembled WGS sequence"/>
</dbReference>
<keyword evidence="5" id="KW-0597">Phosphoprotein</keyword>
<dbReference type="PANTHER" id="PTHR45528:SF1">
    <property type="entry name" value="SENSOR HISTIDINE KINASE CPXA"/>
    <property type="match status" value="1"/>
</dbReference>
<dbReference type="PANTHER" id="PTHR45528">
    <property type="entry name" value="SENSOR HISTIDINE KINASE CPXA"/>
    <property type="match status" value="1"/>
</dbReference>
<evidence type="ECO:0000256" key="14">
    <source>
        <dbReference type="SAM" id="Phobius"/>
    </source>
</evidence>
<evidence type="ECO:0000256" key="7">
    <source>
        <dbReference type="ARBA" id="ARBA00022692"/>
    </source>
</evidence>
<dbReference type="EC" id="2.7.13.3" evidence="3"/>
<keyword evidence="9 17" id="KW-0418">Kinase</keyword>
<feature type="transmembrane region" description="Helical" evidence="14">
    <location>
        <begin position="119"/>
        <end position="138"/>
    </location>
</feature>
<dbReference type="SUPFAM" id="SSF55874">
    <property type="entry name" value="ATPase domain of HSP90 chaperone/DNA topoisomerase II/histidine kinase"/>
    <property type="match status" value="1"/>
</dbReference>
<keyword evidence="18" id="KW-1185">Reference proteome</keyword>
<protein>
    <recommendedName>
        <fullName evidence="3">histidine kinase</fullName>
        <ecNumber evidence="3">2.7.13.3</ecNumber>
    </recommendedName>
</protein>
<reference evidence="17 18" key="1">
    <citation type="submission" date="2023-07" db="EMBL/GenBank/DDBJ databases">
        <title>Genomic Encyclopedia of Type Strains, Phase IV (KMG-IV): sequencing the most valuable type-strain genomes for metagenomic binning, comparative biology and taxonomic classification.</title>
        <authorList>
            <person name="Goeker M."/>
        </authorList>
    </citation>
    <scope>NUCLEOTIDE SEQUENCE [LARGE SCALE GENOMIC DNA]</scope>
    <source>
        <strain evidence="17 18">DSM 15049</strain>
    </source>
</reference>
<evidence type="ECO:0000256" key="12">
    <source>
        <dbReference type="ARBA" id="ARBA00023012"/>
    </source>
</evidence>
<feature type="domain" description="HAMP" evidence="16">
    <location>
        <begin position="230"/>
        <end position="273"/>
    </location>
</feature>
<feature type="transmembrane region" description="Helical" evidence="14">
    <location>
        <begin position="79"/>
        <end position="99"/>
    </location>
</feature>
<dbReference type="InterPro" id="IPR050398">
    <property type="entry name" value="HssS/ArlS-like"/>
</dbReference>
<dbReference type="CDD" id="cd00082">
    <property type="entry name" value="HisKA"/>
    <property type="match status" value="1"/>
</dbReference>
<dbReference type="Gene3D" id="3.30.565.10">
    <property type="entry name" value="Histidine kinase-like ATPase, C-terminal domain"/>
    <property type="match status" value="1"/>
</dbReference>
<dbReference type="InterPro" id="IPR003660">
    <property type="entry name" value="HAMP_dom"/>
</dbReference>
<evidence type="ECO:0000256" key="9">
    <source>
        <dbReference type="ARBA" id="ARBA00022777"/>
    </source>
</evidence>
<dbReference type="InterPro" id="IPR003661">
    <property type="entry name" value="HisK_dim/P_dom"/>
</dbReference>
<keyword evidence="12" id="KW-0902">Two-component regulatory system</keyword>
<evidence type="ECO:0000313" key="17">
    <source>
        <dbReference type="EMBL" id="MDQ0556751.1"/>
    </source>
</evidence>
<keyword evidence="10" id="KW-0067">ATP-binding</keyword>
<feature type="transmembrane region" description="Helical" evidence="14">
    <location>
        <begin position="14"/>
        <end position="37"/>
    </location>
</feature>
<dbReference type="SMART" id="SM00388">
    <property type="entry name" value="HisKA"/>
    <property type="match status" value="1"/>
</dbReference>
<keyword evidence="13 14" id="KW-0472">Membrane</keyword>
<dbReference type="SMART" id="SM00387">
    <property type="entry name" value="HATPase_c"/>
    <property type="match status" value="1"/>
</dbReference>
<dbReference type="CDD" id="cd06225">
    <property type="entry name" value="HAMP"/>
    <property type="match status" value="1"/>
</dbReference>
<evidence type="ECO:0000256" key="4">
    <source>
        <dbReference type="ARBA" id="ARBA00022475"/>
    </source>
</evidence>
<evidence type="ECO:0000313" key="18">
    <source>
        <dbReference type="Proteomes" id="UP001232584"/>
    </source>
</evidence>
<feature type="domain" description="Histidine kinase" evidence="15">
    <location>
        <begin position="288"/>
        <end position="502"/>
    </location>
</feature>
<evidence type="ECO:0000256" key="10">
    <source>
        <dbReference type="ARBA" id="ARBA00022840"/>
    </source>
</evidence>
<dbReference type="Pfam" id="PF00512">
    <property type="entry name" value="HisKA"/>
    <property type="match status" value="1"/>
</dbReference>
<dbReference type="InterPro" id="IPR036097">
    <property type="entry name" value="HisK_dim/P_sf"/>
</dbReference>
<organism evidence="17 18">
    <name type="scientific">Paraclostridium ghonii</name>
    <dbReference type="NCBI Taxonomy" id="29358"/>
    <lineage>
        <taxon>Bacteria</taxon>
        <taxon>Bacillati</taxon>
        <taxon>Bacillota</taxon>
        <taxon>Clostridia</taxon>
        <taxon>Peptostreptococcales</taxon>
        <taxon>Peptostreptococcaceae</taxon>
        <taxon>Paraclostridium</taxon>
    </lineage>
</organism>
<evidence type="ECO:0000256" key="13">
    <source>
        <dbReference type="ARBA" id="ARBA00023136"/>
    </source>
</evidence>
<evidence type="ECO:0000256" key="5">
    <source>
        <dbReference type="ARBA" id="ARBA00022553"/>
    </source>
</evidence>
<dbReference type="PROSITE" id="PS50885">
    <property type="entry name" value="HAMP"/>
    <property type="match status" value="1"/>
</dbReference>
<dbReference type="InterPro" id="IPR003594">
    <property type="entry name" value="HATPase_dom"/>
</dbReference>
<keyword evidence="7 14" id="KW-0812">Transmembrane</keyword>
<dbReference type="SUPFAM" id="SSF47384">
    <property type="entry name" value="Homodimeric domain of signal transducing histidine kinase"/>
    <property type="match status" value="1"/>
</dbReference>
<evidence type="ECO:0000259" key="15">
    <source>
        <dbReference type="PROSITE" id="PS50109"/>
    </source>
</evidence>
<keyword evidence="8" id="KW-0547">Nucleotide-binding</keyword>
<dbReference type="GO" id="GO:0016301">
    <property type="term" value="F:kinase activity"/>
    <property type="evidence" value="ECO:0007669"/>
    <property type="project" value="UniProtKB-KW"/>
</dbReference>
<evidence type="ECO:0000259" key="16">
    <source>
        <dbReference type="PROSITE" id="PS50885"/>
    </source>
</evidence>
<accession>A0ABU0N0W5</accession>
<dbReference type="EMBL" id="JAUSWG010000007">
    <property type="protein sequence ID" value="MDQ0556751.1"/>
    <property type="molecule type" value="Genomic_DNA"/>
</dbReference>
<proteinExistence type="predicted"/>
<comment type="subcellular location">
    <subcellularLocation>
        <location evidence="2">Cell membrane</location>
        <topology evidence="2">Multi-pass membrane protein</topology>
    </subcellularLocation>
</comment>
<sequence length="513" mass="59671">MVIKSKKLFINNPLLKFLSLCMLSISLSTLFESYLYINRIHELSWYQKYLVIFMLITTLIFSIIFLFNRKSKINFLHSFIRLIDMCAVVEVLAIIILFFYVTRSYIVLFSFRHFPFDAIINDVIILWSIYITLLDIYYSKNNLKSRFITIKILESFLSKSNKNTLNKKISFIFSVFLLIQFIFTYISMLLFWFRPLDALIKTAHLVLPCLVCYAYIYKKFEEKVDYVEYIQRNIKDIEKGNLEHELDVIGNDELAYIANSINNISDGLDKSLEIQLKNERMKTELITNVSHDLKTPLTSIISYIDILKNNKLDEQTTKTYLNILDKKASKLKTLVEDIFEASKISSGDIELNFEKTDIKELLIQSVVELDDKIEGSNLDFIINAPDNPVFSNIDGKRMFRVFDNLITNITKYSLPNTRVYIDICVNYGYVFITMKNISNHKLNIPPDELLERFVRGDISRNTSGSGLGLSIAKNLVQMQDGILEIDIDGDLFKVVLKFELLSDNVELEECINI</sequence>
<keyword evidence="11 14" id="KW-1133">Transmembrane helix</keyword>
<feature type="transmembrane region" description="Helical" evidence="14">
    <location>
        <begin position="49"/>
        <end position="67"/>
    </location>
</feature>
<comment type="caution">
    <text evidence="17">The sequence shown here is derived from an EMBL/GenBank/DDBJ whole genome shotgun (WGS) entry which is preliminary data.</text>
</comment>